<dbReference type="PROSITE" id="PS51257">
    <property type="entry name" value="PROKAR_LIPOPROTEIN"/>
    <property type="match status" value="1"/>
</dbReference>
<reference evidence="4" key="1">
    <citation type="journal article" date="2015" name="Nat. Genet.">
        <title>The genome and transcriptome of the zoonotic hookworm Ancylostoma ceylanicum identify infection-specific gene families.</title>
        <authorList>
            <person name="Schwarz E.M."/>
            <person name="Hu Y."/>
            <person name="Antoshechkin I."/>
            <person name="Miller M.M."/>
            <person name="Sternberg P.W."/>
            <person name="Aroian R.V."/>
        </authorList>
    </citation>
    <scope>NUCLEOTIDE SEQUENCE</scope>
    <source>
        <strain evidence="4">HY135</strain>
    </source>
</reference>
<dbReference type="InterPro" id="IPR040282">
    <property type="entry name" value="Mig-18-like"/>
</dbReference>
<dbReference type="InterPro" id="IPR055119">
    <property type="entry name" value="Mig18_Fn1"/>
</dbReference>
<protein>
    <recommendedName>
        <fullName evidence="2">Abnormal cell migration protein 18-like fibronectin type I domain-containing protein</fullName>
    </recommendedName>
</protein>
<organism evidence="3 4">
    <name type="scientific">Ancylostoma ceylanicum</name>
    <dbReference type="NCBI Taxonomy" id="53326"/>
    <lineage>
        <taxon>Eukaryota</taxon>
        <taxon>Metazoa</taxon>
        <taxon>Ecdysozoa</taxon>
        <taxon>Nematoda</taxon>
        <taxon>Chromadorea</taxon>
        <taxon>Rhabditida</taxon>
        <taxon>Rhabditina</taxon>
        <taxon>Rhabditomorpha</taxon>
        <taxon>Strongyloidea</taxon>
        <taxon>Ancylostomatidae</taxon>
        <taxon>Ancylostomatinae</taxon>
        <taxon>Ancylostoma</taxon>
    </lineage>
</organism>
<evidence type="ECO:0000313" key="4">
    <source>
        <dbReference type="Proteomes" id="UP000024635"/>
    </source>
</evidence>
<dbReference type="Pfam" id="PF23003">
    <property type="entry name" value="Fn1_2"/>
    <property type="match status" value="3"/>
</dbReference>
<feature type="signal peptide" evidence="1">
    <location>
        <begin position="1"/>
        <end position="15"/>
    </location>
</feature>
<dbReference type="Proteomes" id="UP000024635">
    <property type="component" value="Unassembled WGS sequence"/>
</dbReference>
<feature type="domain" description="Abnormal cell migration protein 18-like fibronectin type I" evidence="2">
    <location>
        <begin position="15"/>
        <end position="83"/>
    </location>
</feature>
<feature type="chain" id="PRO_5012949304" description="Abnormal cell migration protein 18-like fibronectin type I domain-containing protein" evidence="1">
    <location>
        <begin position="16"/>
        <end position="317"/>
    </location>
</feature>
<dbReference type="OrthoDB" id="5785512at2759"/>
<dbReference type="PANTHER" id="PTHR35572:SF7">
    <property type="entry name" value="PROTEIN CBG04538"/>
    <property type="match status" value="1"/>
</dbReference>
<keyword evidence="1" id="KW-0732">Signal</keyword>
<sequence length="317" mass="35516">MRFFYIYLCLGGALACQFKGKTYKNDEEWTENEAFKMKCKIEPNGSWRTEVSGCVTPDKTVVPVNGEVDIGDHVWECKMSPGGQITLQQKMNKHASCNGHPFGKAFLDVQKIFLKGLFETFFFLIVRTEWQDKSFQFKCEENGVTKFVGCITKSGALIEDGEKKSVGELVLDDLSLLNSSLIVSQNHSVKLSTSEVSDLEGADKLLTLFFLLELDGFEMECKKHANGTVTLGVLDRAVDANCKDAEGKERKQGEKWVENQYFEKICKERGKVEIAGCRVEAVDDLIPINGKVSAGNLDYHCEAKDGSYKFYSKVKGQ</sequence>
<proteinExistence type="predicted"/>
<evidence type="ECO:0000313" key="3">
    <source>
        <dbReference type="EMBL" id="EYC30652.1"/>
    </source>
</evidence>
<dbReference type="EMBL" id="JARK01001340">
    <property type="protein sequence ID" value="EYC30652.1"/>
    <property type="molecule type" value="Genomic_DNA"/>
</dbReference>
<evidence type="ECO:0000256" key="1">
    <source>
        <dbReference type="SAM" id="SignalP"/>
    </source>
</evidence>
<feature type="domain" description="Abnormal cell migration protein 18-like fibronectin type I" evidence="2">
    <location>
        <begin position="242"/>
        <end position="307"/>
    </location>
</feature>
<comment type="caution">
    <text evidence="3">The sequence shown here is derived from an EMBL/GenBank/DDBJ whole genome shotgun (WGS) entry which is preliminary data.</text>
</comment>
<feature type="domain" description="Abnormal cell migration protein 18-like fibronectin type I" evidence="2">
    <location>
        <begin position="128"/>
        <end position="168"/>
    </location>
</feature>
<dbReference type="AlphaFoldDB" id="A0A016VUF1"/>
<evidence type="ECO:0000259" key="2">
    <source>
        <dbReference type="Pfam" id="PF23003"/>
    </source>
</evidence>
<accession>A0A016VUF1</accession>
<name>A0A016VUF1_9BILA</name>
<gene>
    <name evidence="3" type="primary">Acey_s0004.g1698</name>
    <name evidence="3" type="synonym">Acey-ZC412.3</name>
    <name evidence="3" type="ORF">Y032_0004g1698</name>
</gene>
<dbReference type="PANTHER" id="PTHR35572">
    <property type="entry name" value="PROTEIN CBG04538-RELATED"/>
    <property type="match status" value="1"/>
</dbReference>
<keyword evidence="4" id="KW-1185">Reference proteome</keyword>